<dbReference type="AlphaFoldDB" id="A0A2W7NP31"/>
<dbReference type="SUPFAM" id="SSF56801">
    <property type="entry name" value="Acetyl-CoA synthetase-like"/>
    <property type="match status" value="1"/>
</dbReference>
<dbReference type="Proteomes" id="UP000249239">
    <property type="component" value="Unassembled WGS sequence"/>
</dbReference>
<keyword evidence="1" id="KW-0547">Nucleotide-binding</keyword>
<gene>
    <name evidence="4" type="ORF">LX69_02336</name>
</gene>
<dbReference type="RefSeq" id="WP_111446191.1">
    <property type="nucleotide sequence ID" value="NZ_QKZK01000018.1"/>
</dbReference>
<dbReference type="InterPro" id="IPR042099">
    <property type="entry name" value="ANL_N_sf"/>
</dbReference>
<keyword evidence="2" id="KW-0067">ATP-binding</keyword>
<dbReference type="Pfam" id="PF00501">
    <property type="entry name" value="AMP-binding"/>
    <property type="match status" value="1"/>
</dbReference>
<feature type="domain" description="AMP-dependent synthetase/ligase" evidence="3">
    <location>
        <begin position="8"/>
        <end position="440"/>
    </location>
</feature>
<dbReference type="EMBL" id="QKZK01000018">
    <property type="protein sequence ID" value="PZX15006.1"/>
    <property type="molecule type" value="Genomic_DNA"/>
</dbReference>
<dbReference type="Pfam" id="PF23562">
    <property type="entry name" value="AMP-binding_C_3"/>
    <property type="match status" value="1"/>
</dbReference>
<evidence type="ECO:0000256" key="2">
    <source>
        <dbReference type="ARBA" id="ARBA00022840"/>
    </source>
</evidence>
<proteinExistence type="predicted"/>
<dbReference type="InterPro" id="IPR000873">
    <property type="entry name" value="AMP-dep_synth/lig_dom"/>
</dbReference>
<sequence>MKSIITFFEESVARYGENPFLWEKKNGVFHSLTYAQVHAQVEEMAAGFLSAGLEVGDRVALLSEGCPMWLISELAVLFCGAINVPLSTKLEGDSELVFRINHSGSRFVVVSSTQLPKIRMVKGQLTGVEKIFVIQAPDKLEENEHLLSDLQQRGAVDAAFNPDALAQRKQGVTGNTVANITYTSGTTADPKGIMLTHRNYTANVEQAFSYIDIPQHYITLAVLPWDHAFAHTACLYAFMNAGAGVASVEVGRTPMETLKNFSNNLLEIRPHVLMSVPAIAKNFKKNIEKGIQSKGKLSWWLFRAGLAVAIWYNGQGYDKGRGLKAMAKPLMTFFDRLIFSKIKVKFGGQLQYFIGGGALLDIDLQRFFYAIGVPMYQGYGLSEAAPIISANTPTYHKLGSSGRVVNDLEIKICDEKGLELPVGEKGEIVIRGENVMAGYWKNDDATASAIRNGWLHTGDMGYLQPDGYLYVLGRFKSLLISADGEKYSPEGIEEAMVDHCSFIDQAMLHNNQNPYTVGLWVPSRENVNAWMRTHKKQVDNDDHLRDVLREMLDQINQFKTGGKHGQMFPQRWVATASAVLPEAFTEENKLLNTTMKVVRAKVEAHFADEIAYLYTPAGKEFVNDRNVMNLRRFLGK</sequence>
<evidence type="ECO:0000313" key="4">
    <source>
        <dbReference type="EMBL" id="PZX15006.1"/>
    </source>
</evidence>
<evidence type="ECO:0000259" key="3">
    <source>
        <dbReference type="Pfam" id="PF00501"/>
    </source>
</evidence>
<reference evidence="4 5" key="1">
    <citation type="submission" date="2018-06" db="EMBL/GenBank/DDBJ databases">
        <title>Genomic Encyclopedia of Archaeal and Bacterial Type Strains, Phase II (KMG-II): from individual species to whole genera.</title>
        <authorList>
            <person name="Goeker M."/>
        </authorList>
    </citation>
    <scope>NUCLEOTIDE SEQUENCE [LARGE SCALE GENOMIC DNA]</scope>
    <source>
        <strain evidence="4 5">DSM 6779</strain>
    </source>
</reference>
<organism evidence="4 5">
    <name type="scientific">Breznakibacter xylanolyticus</name>
    <dbReference type="NCBI Taxonomy" id="990"/>
    <lineage>
        <taxon>Bacteria</taxon>
        <taxon>Pseudomonadati</taxon>
        <taxon>Bacteroidota</taxon>
        <taxon>Bacteroidia</taxon>
        <taxon>Marinilabiliales</taxon>
        <taxon>Marinilabiliaceae</taxon>
        <taxon>Breznakibacter</taxon>
    </lineage>
</organism>
<evidence type="ECO:0000256" key="1">
    <source>
        <dbReference type="ARBA" id="ARBA00022741"/>
    </source>
</evidence>
<dbReference type="OrthoDB" id="9778383at2"/>
<protein>
    <submittedName>
        <fullName evidence="4">Long-chain acyl-CoA synthetase</fullName>
    </submittedName>
</protein>
<evidence type="ECO:0000313" key="5">
    <source>
        <dbReference type="Proteomes" id="UP000249239"/>
    </source>
</evidence>
<name>A0A2W7NP31_9BACT</name>
<comment type="caution">
    <text evidence="4">The sequence shown here is derived from an EMBL/GenBank/DDBJ whole genome shotgun (WGS) entry which is preliminary data.</text>
</comment>
<dbReference type="PANTHER" id="PTHR43272">
    <property type="entry name" value="LONG-CHAIN-FATTY-ACID--COA LIGASE"/>
    <property type="match status" value="1"/>
</dbReference>
<dbReference type="GO" id="GO:0016020">
    <property type="term" value="C:membrane"/>
    <property type="evidence" value="ECO:0007669"/>
    <property type="project" value="TreeGrafter"/>
</dbReference>
<dbReference type="PANTHER" id="PTHR43272:SF33">
    <property type="entry name" value="AMP-BINDING DOMAIN-CONTAINING PROTEIN-RELATED"/>
    <property type="match status" value="1"/>
</dbReference>
<accession>A0A2W7NP31</accession>
<dbReference type="GO" id="GO:0005524">
    <property type="term" value="F:ATP binding"/>
    <property type="evidence" value="ECO:0007669"/>
    <property type="project" value="UniProtKB-KW"/>
</dbReference>
<dbReference type="GO" id="GO:0004467">
    <property type="term" value="F:long-chain fatty acid-CoA ligase activity"/>
    <property type="evidence" value="ECO:0007669"/>
    <property type="project" value="TreeGrafter"/>
</dbReference>
<keyword evidence="5" id="KW-1185">Reference proteome</keyword>
<dbReference type="Gene3D" id="3.40.50.12780">
    <property type="entry name" value="N-terminal domain of ligase-like"/>
    <property type="match status" value="1"/>
</dbReference>